<dbReference type="AlphaFoldDB" id="A0A0S6U8D3"/>
<dbReference type="Pfam" id="PF08889">
    <property type="entry name" value="WbqC"/>
    <property type="match status" value="1"/>
</dbReference>
<reference evidence="1" key="1">
    <citation type="submission" date="2013-10" db="EMBL/GenBank/DDBJ databases">
        <title>Draft genome sequence of Clostridium botulinum type B strain Osaka05.</title>
        <authorList>
            <person name="Sakaguchi Y."/>
            <person name="Hosomi K."/>
            <person name="Uchiyama J."/>
            <person name="Ogura Y."/>
            <person name="Sakaguchi M."/>
            <person name="Kohda T."/>
            <person name="Mukamoto M."/>
            <person name="Misawa N."/>
            <person name="Matsuzaki S."/>
            <person name="Hayashi T."/>
            <person name="Kozaki S."/>
        </authorList>
    </citation>
    <scope>NUCLEOTIDE SEQUENCE</scope>
    <source>
        <strain evidence="1">Osaka05</strain>
    </source>
</reference>
<evidence type="ECO:0008006" key="2">
    <source>
        <dbReference type="Google" id="ProtNLM"/>
    </source>
</evidence>
<name>A0A0S6U8D3_CLOBO</name>
<dbReference type="RefSeq" id="WP_030036015.1">
    <property type="nucleotide sequence ID" value="NZ_DF384213.1"/>
</dbReference>
<dbReference type="HOGENOM" id="CLU_079350_0_0_9"/>
<dbReference type="Proteomes" id="UP000054164">
    <property type="component" value="Unassembled WGS sequence"/>
</dbReference>
<accession>A0A0S6U8D3</accession>
<protein>
    <recommendedName>
        <fullName evidence="2">WbqC-like family protein</fullName>
    </recommendedName>
</protein>
<dbReference type="InterPro" id="IPR014985">
    <property type="entry name" value="WbqC"/>
</dbReference>
<dbReference type="EMBL" id="DF384213">
    <property type="protein sequence ID" value="GAE03144.1"/>
    <property type="molecule type" value="Genomic_DNA"/>
</dbReference>
<gene>
    <name evidence="1" type="ORF">CBO05C_2834</name>
</gene>
<evidence type="ECO:0000313" key="1">
    <source>
        <dbReference type="EMBL" id="GAE03144.1"/>
    </source>
</evidence>
<organism evidence="1">
    <name type="scientific">Clostridium botulinum B str. Osaka05</name>
    <dbReference type="NCBI Taxonomy" id="1407017"/>
    <lineage>
        <taxon>Bacteria</taxon>
        <taxon>Bacillati</taxon>
        <taxon>Bacillota</taxon>
        <taxon>Clostridia</taxon>
        <taxon>Eubacteriales</taxon>
        <taxon>Clostridiaceae</taxon>
        <taxon>Clostridium</taxon>
    </lineage>
</organism>
<proteinExistence type="predicted"/>
<sequence length="244" mass="29469">MKTIAISQPRYLPACNYIERILLCDVFVMLDNVQNQRRAFEHRNKIRTPDGEKWLSIPINRKGSKSDTIKDLIILQDQEWEKKHFKSFELFYKQTPYYNEVINLLYNFYFSKKRETLNEVVKDMIGVLCRYFSIKPNIVWASNYEWNSKNDDLLIDITKYFGGDAYISGPNGREYIDEKKFYDSNIKLLYHEYNHPIYKQVWGEFYKYMTIWDMMFYYGKNTIDKIKSGKLIKSNYKKNRGDEI</sequence>